<accession>A0AAW1J9Z0</accession>
<feature type="compositionally biased region" description="Basic and acidic residues" evidence="1">
    <location>
        <begin position="1"/>
        <end position="10"/>
    </location>
</feature>
<feature type="compositionally biased region" description="Basic and acidic residues" evidence="1">
    <location>
        <begin position="603"/>
        <end position="619"/>
    </location>
</feature>
<feature type="compositionally biased region" description="Low complexity" evidence="1">
    <location>
        <begin position="58"/>
        <end position="74"/>
    </location>
</feature>
<gene>
    <name evidence="2" type="ORF">RND81_08G196200</name>
</gene>
<feature type="region of interest" description="Disordered" evidence="1">
    <location>
        <begin position="1"/>
        <end position="92"/>
    </location>
</feature>
<dbReference type="PANTHER" id="PTHR34281:SF2">
    <property type="entry name" value="PROTEIN EARLY FLOWERING 3"/>
    <property type="match status" value="1"/>
</dbReference>
<reference evidence="2" key="1">
    <citation type="submission" date="2024-03" db="EMBL/GenBank/DDBJ databases">
        <title>WGS assembly of Saponaria officinalis var. Norfolk2.</title>
        <authorList>
            <person name="Jenkins J."/>
            <person name="Shu S."/>
            <person name="Grimwood J."/>
            <person name="Barry K."/>
            <person name="Goodstein D."/>
            <person name="Schmutz J."/>
            <person name="Leebens-Mack J."/>
            <person name="Osbourn A."/>
        </authorList>
    </citation>
    <scope>NUCLEOTIDE SEQUENCE [LARGE SCALE GENOMIC DNA]</scope>
    <source>
        <strain evidence="2">JIC</strain>
    </source>
</reference>
<organism evidence="2 3">
    <name type="scientific">Saponaria officinalis</name>
    <name type="common">Common soapwort</name>
    <name type="synonym">Lychnis saponaria</name>
    <dbReference type="NCBI Taxonomy" id="3572"/>
    <lineage>
        <taxon>Eukaryota</taxon>
        <taxon>Viridiplantae</taxon>
        <taxon>Streptophyta</taxon>
        <taxon>Embryophyta</taxon>
        <taxon>Tracheophyta</taxon>
        <taxon>Spermatophyta</taxon>
        <taxon>Magnoliopsida</taxon>
        <taxon>eudicotyledons</taxon>
        <taxon>Gunneridae</taxon>
        <taxon>Pentapetalae</taxon>
        <taxon>Caryophyllales</taxon>
        <taxon>Caryophyllaceae</taxon>
        <taxon>Caryophylleae</taxon>
        <taxon>Saponaria</taxon>
    </lineage>
</organism>
<feature type="compositionally biased region" description="Polar residues" evidence="1">
    <location>
        <begin position="43"/>
        <end position="57"/>
    </location>
</feature>
<sequence>MKRGKDDEKILGPMFPRLHVNDTDKGGPRAPPRNKMALYEQLTIPSQRYATPPKQNNSSKSVPSTSTSQGPSSGRNTYFPLYQPPSAPAYDAGQALNAEGLNSNNRPPSAPAYDASQALNAEGLNSNNQRVHVENKKKPLEEDDFMVPIFSEAGTAMHNDKSQNSIEREGQGLLRTTAGDGTNFSNYGLLLSKQQLKDQEGSTLRVSASTRSSLDISMGGRDDIPPPNDVSLPREHQEKHRLGSLENTGLYLLEGHRDSLPAVDAMMDEDVHDQQTEDPCKDTSLSPRLNPQTHCEFSGADEIENGIDLEKENIDRGDDVSETSMVDCASEFDVTPDDVVDILGRSHFWKARTAIVNQQRVFAFQVFELHRLLKVQKYFAGSPNLLLEATAFVGQVSLKRPAAKKYSPEYVVKVLPLKDATHRATDDVEGTAENAVPKAATPVLPQHHPTQSVDYTSFSSNTVFLPPGSMDPKMNPWGFHLPSSQQWLVPVMTPSEGLVYKLYPAPGFAGPVCGGCGPTGNFMNPPFQQGMGMPPGIHFGGQGYFPPYGIQMMNSSVSGSTVEHFTPYSQVGQSEEASLNHGAEHKRPRAPEQGSTASSPSDRVLRIETLPHTEGRDANRLSAPPPTTEVPMDTAHAPREKQARVIRAVPHRSASDSATRIFLSIQQERQLYESS</sequence>
<dbReference type="AlphaFoldDB" id="A0AAW1J9Z0"/>
<proteinExistence type="predicted"/>
<evidence type="ECO:0008006" key="4">
    <source>
        <dbReference type="Google" id="ProtNLM"/>
    </source>
</evidence>
<dbReference type="PANTHER" id="PTHR34281">
    <property type="entry name" value="PROTEIN EARLY FLOWERING 3"/>
    <property type="match status" value="1"/>
</dbReference>
<name>A0AAW1J9Z0_SAPOF</name>
<dbReference type="Proteomes" id="UP001443914">
    <property type="component" value="Unassembled WGS sequence"/>
</dbReference>
<keyword evidence="3" id="KW-1185">Reference proteome</keyword>
<feature type="region of interest" description="Disordered" evidence="1">
    <location>
        <begin position="569"/>
        <end position="641"/>
    </location>
</feature>
<protein>
    <recommendedName>
        <fullName evidence="4">Protein EARLY FLOWERING 3</fullName>
    </recommendedName>
</protein>
<dbReference type="InterPro" id="IPR039319">
    <property type="entry name" value="ELF3-like"/>
</dbReference>
<evidence type="ECO:0000313" key="2">
    <source>
        <dbReference type="EMBL" id="KAK9699783.1"/>
    </source>
</evidence>
<feature type="compositionally biased region" description="Polar residues" evidence="1">
    <location>
        <begin position="201"/>
        <end position="215"/>
    </location>
</feature>
<comment type="caution">
    <text evidence="2">The sequence shown here is derived from an EMBL/GenBank/DDBJ whole genome shotgun (WGS) entry which is preliminary data.</text>
</comment>
<dbReference type="EMBL" id="JBDFQZ010000008">
    <property type="protein sequence ID" value="KAK9699783.1"/>
    <property type="molecule type" value="Genomic_DNA"/>
</dbReference>
<feature type="region of interest" description="Disordered" evidence="1">
    <location>
        <begin position="199"/>
        <end position="229"/>
    </location>
</feature>
<evidence type="ECO:0000256" key="1">
    <source>
        <dbReference type="SAM" id="MobiDB-lite"/>
    </source>
</evidence>
<evidence type="ECO:0000313" key="3">
    <source>
        <dbReference type="Proteomes" id="UP001443914"/>
    </source>
</evidence>
<dbReference type="GO" id="GO:2000028">
    <property type="term" value="P:regulation of photoperiodism, flowering"/>
    <property type="evidence" value="ECO:0007669"/>
    <property type="project" value="InterPro"/>
</dbReference>